<gene>
    <name evidence="22" type="ORF">IRI77_25095</name>
</gene>
<organism evidence="22 23">
    <name type="scientific">Paludibaculum fermentans</name>
    <dbReference type="NCBI Taxonomy" id="1473598"/>
    <lineage>
        <taxon>Bacteria</taxon>
        <taxon>Pseudomonadati</taxon>
        <taxon>Acidobacteriota</taxon>
        <taxon>Terriglobia</taxon>
        <taxon>Bryobacterales</taxon>
        <taxon>Bryobacteraceae</taxon>
        <taxon>Paludibaculum</taxon>
    </lineage>
</organism>
<evidence type="ECO:0000256" key="11">
    <source>
        <dbReference type="ARBA" id="ARBA00022801"/>
    </source>
</evidence>
<protein>
    <recommendedName>
        <fullName evidence="5">Carboxypeptidase Q</fullName>
    </recommendedName>
    <alternativeName>
        <fullName evidence="20">Plasma glutamate carboxypeptidase</fullName>
    </alternativeName>
</protein>
<keyword evidence="10" id="KW-0732">Signal</keyword>
<evidence type="ECO:0000256" key="8">
    <source>
        <dbReference type="ARBA" id="ARBA00022670"/>
    </source>
</evidence>
<evidence type="ECO:0000256" key="7">
    <source>
        <dbReference type="ARBA" id="ARBA00022645"/>
    </source>
</evidence>
<evidence type="ECO:0000256" key="12">
    <source>
        <dbReference type="ARBA" id="ARBA00022824"/>
    </source>
</evidence>
<evidence type="ECO:0000256" key="5">
    <source>
        <dbReference type="ARBA" id="ARBA00014116"/>
    </source>
</evidence>
<dbReference type="InterPro" id="IPR039866">
    <property type="entry name" value="CPQ"/>
</dbReference>
<keyword evidence="7" id="KW-0121">Carboxypeptidase</keyword>
<keyword evidence="16" id="KW-0865">Zymogen</keyword>
<evidence type="ECO:0000256" key="4">
    <source>
        <dbReference type="ARBA" id="ARBA00004613"/>
    </source>
</evidence>
<dbReference type="PANTHER" id="PTHR12053">
    <property type="entry name" value="PROTEASE FAMILY M28 PLASMA GLUTAMATE CARBOXYPEPTIDASE-RELATED"/>
    <property type="match status" value="1"/>
</dbReference>
<keyword evidence="6" id="KW-0964">Secreted</keyword>
<evidence type="ECO:0000259" key="21">
    <source>
        <dbReference type="Pfam" id="PF04389"/>
    </source>
</evidence>
<evidence type="ECO:0000256" key="1">
    <source>
        <dbReference type="ARBA" id="ARBA00004240"/>
    </source>
</evidence>
<comment type="subunit">
    <text evidence="19">Homodimer. The monomeric form is inactive while the homodimer is active.</text>
</comment>
<dbReference type="PANTHER" id="PTHR12053:SF3">
    <property type="entry name" value="CARBOXYPEPTIDASE Q"/>
    <property type="match status" value="1"/>
</dbReference>
<evidence type="ECO:0000256" key="14">
    <source>
        <dbReference type="ARBA" id="ARBA00023034"/>
    </source>
</evidence>
<dbReference type="Proteomes" id="UP000593892">
    <property type="component" value="Chromosome"/>
</dbReference>
<dbReference type="GO" id="GO:0005764">
    <property type="term" value="C:lysosome"/>
    <property type="evidence" value="ECO:0007669"/>
    <property type="project" value="UniProtKB-SubCell"/>
</dbReference>
<evidence type="ECO:0000256" key="9">
    <source>
        <dbReference type="ARBA" id="ARBA00022723"/>
    </source>
</evidence>
<evidence type="ECO:0000256" key="19">
    <source>
        <dbReference type="ARBA" id="ARBA00025833"/>
    </source>
</evidence>
<dbReference type="FunFam" id="3.50.30.30:FF:000009">
    <property type="entry name" value="Carboxypeptidase Q"/>
    <property type="match status" value="1"/>
</dbReference>
<evidence type="ECO:0000256" key="2">
    <source>
        <dbReference type="ARBA" id="ARBA00004371"/>
    </source>
</evidence>
<evidence type="ECO:0000256" key="3">
    <source>
        <dbReference type="ARBA" id="ARBA00004555"/>
    </source>
</evidence>
<reference evidence="22 23" key="1">
    <citation type="submission" date="2020-10" db="EMBL/GenBank/DDBJ databases">
        <title>Complete genome sequence of Paludibaculum fermentans P105T, a facultatively anaerobic acidobacterium capable of dissimilatory Fe(III) reduction.</title>
        <authorList>
            <person name="Dedysh S.N."/>
            <person name="Beletsky A.V."/>
            <person name="Kulichevskaya I.S."/>
            <person name="Mardanov A.V."/>
            <person name="Ravin N.V."/>
        </authorList>
    </citation>
    <scope>NUCLEOTIDE SEQUENCE [LARGE SCALE GENOMIC DNA]</scope>
    <source>
        <strain evidence="22 23">P105</strain>
    </source>
</reference>
<keyword evidence="9" id="KW-0479">Metal-binding</keyword>
<keyword evidence="17" id="KW-0325">Glycoprotein</keyword>
<name>A0A7S7NM35_PALFE</name>
<dbReference type="AlphaFoldDB" id="A0A7S7NM35"/>
<dbReference type="GO" id="GO:0005615">
    <property type="term" value="C:extracellular space"/>
    <property type="evidence" value="ECO:0007669"/>
    <property type="project" value="TreeGrafter"/>
</dbReference>
<keyword evidence="23" id="KW-1185">Reference proteome</keyword>
<evidence type="ECO:0000256" key="10">
    <source>
        <dbReference type="ARBA" id="ARBA00022729"/>
    </source>
</evidence>
<evidence type="ECO:0000256" key="20">
    <source>
        <dbReference type="ARBA" id="ARBA00033328"/>
    </source>
</evidence>
<evidence type="ECO:0000313" key="22">
    <source>
        <dbReference type="EMBL" id="QOY86070.1"/>
    </source>
</evidence>
<keyword evidence="18" id="KW-0458">Lysosome</keyword>
<accession>A0A7S7NM35</accession>
<comment type="subcellular location">
    <subcellularLocation>
        <location evidence="1">Endoplasmic reticulum</location>
    </subcellularLocation>
    <subcellularLocation>
        <location evidence="3">Golgi apparatus</location>
    </subcellularLocation>
    <subcellularLocation>
        <location evidence="2">Lysosome</location>
    </subcellularLocation>
    <subcellularLocation>
        <location evidence="4">Secreted</location>
    </subcellularLocation>
</comment>
<dbReference type="RefSeq" id="WP_194447739.1">
    <property type="nucleotide sequence ID" value="NZ_CP063849.1"/>
</dbReference>
<evidence type="ECO:0000256" key="13">
    <source>
        <dbReference type="ARBA" id="ARBA00022833"/>
    </source>
</evidence>
<dbReference type="Gene3D" id="3.40.630.10">
    <property type="entry name" value="Zn peptidases"/>
    <property type="match status" value="1"/>
</dbReference>
<evidence type="ECO:0000256" key="15">
    <source>
        <dbReference type="ARBA" id="ARBA00023049"/>
    </source>
</evidence>
<evidence type="ECO:0000256" key="18">
    <source>
        <dbReference type="ARBA" id="ARBA00023228"/>
    </source>
</evidence>
<evidence type="ECO:0000256" key="16">
    <source>
        <dbReference type="ARBA" id="ARBA00023145"/>
    </source>
</evidence>
<sequence length="460" mass="49685">MHRRTFLSLTPAIAAFAQGRPNLTELYGSAAARLIAAAQADDGGWKKMMYLCDRIGNRLAGSSSLNRAVEWSAAEMKREGLQNVKTPLVKVPHWVRGEESAWMVEPLESKIVMLGLGGSVATPPEGITAEVVVVSTFEELEQLGAEKVRGKIVLYNEAWQGYGRSVAYRAAGASRAAKLGAVAALVRSVTPVSLRSPHTGQMIYTEGVEKIPTAAVTIEDALRMHRLYQQGVKIRVRLKMEAKTLADADSANIIGEIPGREKPEEIVVMGGHIDSWDVGQGAQDDGSGCVACWQAIMLAHQLGLKPRRTLRVCLWTNEENGTRGGQAYREWAGATVKNHVAAVEMDGGAEKPAGFGLSIQGASEEVMVRAMERMQQIGALLKPVGADNMIRGGGGADIGPIMRDGVPGIAHRSSGQRYFEWHHTDADTLDKIDPQEFRQNIAALAVVGYVLADMPEKLTD</sequence>
<dbReference type="EMBL" id="CP063849">
    <property type="protein sequence ID" value="QOY86070.1"/>
    <property type="molecule type" value="Genomic_DNA"/>
</dbReference>
<dbReference type="GO" id="GO:0046872">
    <property type="term" value="F:metal ion binding"/>
    <property type="evidence" value="ECO:0007669"/>
    <property type="project" value="UniProtKB-KW"/>
</dbReference>
<dbReference type="Gene3D" id="3.50.30.30">
    <property type="match status" value="1"/>
</dbReference>
<dbReference type="Pfam" id="PF04389">
    <property type="entry name" value="Peptidase_M28"/>
    <property type="match status" value="1"/>
</dbReference>
<feature type="domain" description="Peptidase M28" evidence="21">
    <location>
        <begin position="252"/>
        <end position="443"/>
    </location>
</feature>
<evidence type="ECO:0000313" key="23">
    <source>
        <dbReference type="Proteomes" id="UP000593892"/>
    </source>
</evidence>
<keyword evidence="8" id="KW-0645">Protease</keyword>
<dbReference type="KEGG" id="pfer:IRI77_25095"/>
<keyword evidence="11 22" id="KW-0378">Hydrolase</keyword>
<keyword evidence="15" id="KW-0482">Metalloprotease</keyword>
<dbReference type="GO" id="GO:0043171">
    <property type="term" value="P:peptide catabolic process"/>
    <property type="evidence" value="ECO:0007669"/>
    <property type="project" value="TreeGrafter"/>
</dbReference>
<keyword evidence="13" id="KW-0862">Zinc</keyword>
<proteinExistence type="predicted"/>
<dbReference type="GO" id="GO:0006508">
    <property type="term" value="P:proteolysis"/>
    <property type="evidence" value="ECO:0007669"/>
    <property type="project" value="UniProtKB-KW"/>
</dbReference>
<dbReference type="GO" id="GO:0070573">
    <property type="term" value="F:metallodipeptidase activity"/>
    <property type="evidence" value="ECO:0007669"/>
    <property type="project" value="InterPro"/>
</dbReference>
<dbReference type="GO" id="GO:0004180">
    <property type="term" value="F:carboxypeptidase activity"/>
    <property type="evidence" value="ECO:0007669"/>
    <property type="project" value="UniProtKB-KW"/>
</dbReference>
<evidence type="ECO:0000256" key="6">
    <source>
        <dbReference type="ARBA" id="ARBA00022525"/>
    </source>
</evidence>
<keyword evidence="12" id="KW-0256">Endoplasmic reticulum</keyword>
<dbReference type="SUPFAM" id="SSF53187">
    <property type="entry name" value="Zn-dependent exopeptidases"/>
    <property type="match status" value="1"/>
</dbReference>
<dbReference type="InterPro" id="IPR007484">
    <property type="entry name" value="Peptidase_M28"/>
</dbReference>
<keyword evidence="14" id="KW-0333">Golgi apparatus</keyword>
<evidence type="ECO:0000256" key="17">
    <source>
        <dbReference type="ARBA" id="ARBA00023180"/>
    </source>
</evidence>